<dbReference type="GO" id="GO:0071555">
    <property type="term" value="P:cell wall organization"/>
    <property type="evidence" value="ECO:0007669"/>
    <property type="project" value="UniProtKB-UniRule"/>
</dbReference>
<evidence type="ECO:0000256" key="3">
    <source>
        <dbReference type="ARBA" id="ARBA00022692"/>
    </source>
</evidence>
<feature type="transmembrane region" description="Helical" evidence="10">
    <location>
        <begin position="129"/>
        <end position="150"/>
    </location>
</feature>
<evidence type="ECO:0000256" key="8">
    <source>
        <dbReference type="ARBA" id="ARBA00060041"/>
    </source>
</evidence>
<dbReference type="OrthoDB" id="9816572at2"/>
<evidence type="ECO:0000256" key="11">
    <source>
        <dbReference type="PIRNR" id="PIRNR002869"/>
    </source>
</evidence>
<feature type="transmembrane region" description="Helical" evidence="10">
    <location>
        <begin position="90"/>
        <end position="109"/>
    </location>
</feature>
<keyword evidence="5 10" id="KW-0573">Peptidoglycan synthesis</keyword>
<comment type="function">
    <text evidence="8 10 11">Involved in peptidoglycan biosynthesis. Transports lipid-linked peptidoglycan precursors from the inner to the outer leaflet of the cytoplasmic membrane.</text>
</comment>
<keyword evidence="2 10" id="KW-1003">Cell membrane</keyword>
<feature type="transmembrane region" description="Helical" evidence="10">
    <location>
        <begin position="157"/>
        <end position="178"/>
    </location>
</feature>
<feature type="transmembrane region" description="Helical" evidence="10">
    <location>
        <begin position="309"/>
        <end position="332"/>
    </location>
</feature>
<comment type="pathway">
    <text evidence="10">Cell wall biogenesis; peptidoglycan biosynthesis.</text>
</comment>
<dbReference type="HAMAP" id="MF_02078">
    <property type="entry name" value="MurJ_MviN"/>
    <property type="match status" value="1"/>
</dbReference>
<dbReference type="PANTHER" id="PTHR47019">
    <property type="entry name" value="LIPID II FLIPPASE MURJ"/>
    <property type="match status" value="1"/>
</dbReference>
<keyword evidence="10 11" id="KW-0813">Transport</keyword>
<dbReference type="GO" id="GO:0034204">
    <property type="term" value="P:lipid translocation"/>
    <property type="evidence" value="ECO:0007669"/>
    <property type="project" value="TreeGrafter"/>
</dbReference>
<evidence type="ECO:0000256" key="9">
    <source>
        <dbReference type="ARBA" id="ARBA00061532"/>
    </source>
</evidence>
<dbReference type="GO" id="GO:0015648">
    <property type="term" value="F:lipid-linked peptidoglycan transporter activity"/>
    <property type="evidence" value="ECO:0007669"/>
    <property type="project" value="UniProtKB-UniRule"/>
</dbReference>
<proteinExistence type="inferred from homology"/>
<accession>A0A1B1AI66</accession>
<dbReference type="PIRSF" id="PIRSF002869">
    <property type="entry name" value="MviN"/>
    <property type="match status" value="1"/>
</dbReference>
<evidence type="ECO:0000313" key="13">
    <source>
        <dbReference type="Proteomes" id="UP000092498"/>
    </source>
</evidence>
<evidence type="ECO:0000256" key="2">
    <source>
        <dbReference type="ARBA" id="ARBA00022475"/>
    </source>
</evidence>
<sequence length="534" mass="55980">MSLARNTAVIGGLTLISRLFGFARDLALAAALGAGPVADAFFAALRFPNLFRRLFAEGAFSQAFIPVYSKTLAAEGEEAANRMASEALSVLLLMTGVLSAIAIAGMSWINRALFAGYSGDPHTFQLATLLTQLSMPYLVAMSAATLFSGVLNAHGRFFAAAAAPILFNLCQLTALWLVHDNPEYSAVAAISAVSISGVLQALWVWWGAVRSGTKLGFPFPRLTSGVKRLFILAAPAAVAGGALQINVMISQALASFERGAITYLNVADRLYQLPLGLIGIAVGVAMLPRLSRLVQEGDEFGARGALDEAVALSMAFTLPAAAAMLAIPFYLIDGLYSRGAFNAADAHNAALALIHYGWGVPAFVLAKIYAPAFFAREDTKAPMRYAITSMVINIALGAALFFGLRAMGLPGFQGLAIATSTAAWANALLMIRSLMARGAYAPTPAAFGRLLRIVLASAILFAVMWFGNANRETLETVLGSKEAAIALLILGGGTFYFVVAFVVRAVTISEVRSAFKRERGPAGGGGGLPPGLDG</sequence>
<feature type="transmembrane region" description="Helical" evidence="10">
    <location>
        <begin position="385"/>
        <end position="404"/>
    </location>
</feature>
<dbReference type="KEGG" id="cbot:ATE48_10110"/>
<evidence type="ECO:0000256" key="5">
    <source>
        <dbReference type="ARBA" id="ARBA00022984"/>
    </source>
</evidence>
<keyword evidence="4 10" id="KW-0133">Cell shape</keyword>
<gene>
    <name evidence="10" type="primary">murJ</name>
    <name evidence="12" type="ORF">ATE48_10110</name>
</gene>
<keyword evidence="10" id="KW-0997">Cell inner membrane</keyword>
<evidence type="ECO:0000256" key="4">
    <source>
        <dbReference type="ARBA" id="ARBA00022960"/>
    </source>
</evidence>
<dbReference type="PRINTS" id="PR01806">
    <property type="entry name" value="VIRFACTRMVIN"/>
</dbReference>
<dbReference type="InterPro" id="IPR004268">
    <property type="entry name" value="MurJ"/>
</dbReference>
<dbReference type="PANTHER" id="PTHR47019:SF1">
    <property type="entry name" value="LIPID II FLIPPASE MURJ"/>
    <property type="match status" value="1"/>
</dbReference>
<keyword evidence="6 10" id="KW-1133">Transmembrane helix</keyword>
<dbReference type="InParanoid" id="A0A1B1AI66"/>
<dbReference type="GO" id="GO:0005886">
    <property type="term" value="C:plasma membrane"/>
    <property type="evidence" value="ECO:0007669"/>
    <property type="project" value="UniProtKB-SubCell"/>
</dbReference>
<feature type="transmembrane region" description="Helical" evidence="10">
    <location>
        <begin position="184"/>
        <end position="208"/>
    </location>
</feature>
<reference evidence="12 13" key="1">
    <citation type="submission" date="2015-11" db="EMBL/GenBank/DDBJ databases">
        <title>Whole-Genome Sequence of Candidatus Oderbacter manganicum from the National Park Lower Oder Valley, Germany.</title>
        <authorList>
            <person name="Braun B."/>
            <person name="Liere K."/>
            <person name="Szewzyk U."/>
        </authorList>
    </citation>
    <scope>NUCLEOTIDE SEQUENCE [LARGE SCALE GENOMIC DNA]</scope>
    <source>
        <strain evidence="12 13">OTSz_A_272</strain>
    </source>
</reference>
<feature type="transmembrane region" description="Helical" evidence="10">
    <location>
        <begin position="483"/>
        <end position="507"/>
    </location>
</feature>
<feature type="transmembrane region" description="Helical" evidence="10">
    <location>
        <begin position="352"/>
        <end position="373"/>
    </location>
</feature>
<feature type="transmembrane region" description="Helical" evidence="10">
    <location>
        <begin position="269"/>
        <end position="288"/>
    </location>
</feature>
<dbReference type="NCBIfam" id="TIGR01695">
    <property type="entry name" value="murJ_mviN"/>
    <property type="match status" value="1"/>
</dbReference>
<dbReference type="AlphaFoldDB" id="A0A1B1AI66"/>
<dbReference type="GO" id="GO:0008360">
    <property type="term" value="P:regulation of cell shape"/>
    <property type="evidence" value="ECO:0007669"/>
    <property type="project" value="UniProtKB-UniRule"/>
</dbReference>
<evidence type="ECO:0000313" key="12">
    <source>
        <dbReference type="EMBL" id="ANP46245.1"/>
    </source>
</evidence>
<evidence type="ECO:0000256" key="1">
    <source>
        <dbReference type="ARBA" id="ARBA00004651"/>
    </source>
</evidence>
<feature type="transmembrane region" description="Helical" evidence="10">
    <location>
        <begin position="229"/>
        <end position="249"/>
    </location>
</feature>
<keyword evidence="13" id="KW-1185">Reference proteome</keyword>
<keyword evidence="7 10" id="KW-0472">Membrane</keyword>
<feature type="transmembrane region" description="Helical" evidence="10">
    <location>
        <begin position="410"/>
        <end position="429"/>
    </location>
</feature>
<evidence type="ECO:0000256" key="6">
    <source>
        <dbReference type="ARBA" id="ARBA00022989"/>
    </source>
</evidence>
<keyword evidence="10 11" id="KW-0961">Cell wall biogenesis/degradation</keyword>
<dbReference type="UniPathway" id="UPA00219"/>
<dbReference type="FunCoup" id="A0A1B1AI66">
    <property type="interactions" value="320"/>
</dbReference>
<keyword evidence="3 10" id="KW-0812">Transmembrane</keyword>
<dbReference type="Pfam" id="PF03023">
    <property type="entry name" value="MurJ"/>
    <property type="match status" value="1"/>
</dbReference>
<feature type="transmembrane region" description="Helical" evidence="10">
    <location>
        <begin position="450"/>
        <end position="467"/>
    </location>
</feature>
<comment type="similarity">
    <text evidence="9 10 11">Belongs to the MurJ/MviN family.</text>
</comment>
<dbReference type="RefSeq" id="WP_066770927.1">
    <property type="nucleotide sequence ID" value="NZ_CP013244.1"/>
</dbReference>
<organism evidence="12 13">
    <name type="scientific">Candidatus Viadribacter manganicus</name>
    <dbReference type="NCBI Taxonomy" id="1759059"/>
    <lineage>
        <taxon>Bacteria</taxon>
        <taxon>Pseudomonadati</taxon>
        <taxon>Pseudomonadota</taxon>
        <taxon>Alphaproteobacteria</taxon>
        <taxon>Hyphomonadales</taxon>
        <taxon>Hyphomonadaceae</taxon>
        <taxon>Candidatus Viadribacter</taxon>
    </lineage>
</organism>
<evidence type="ECO:0000256" key="7">
    <source>
        <dbReference type="ARBA" id="ARBA00023136"/>
    </source>
</evidence>
<dbReference type="Proteomes" id="UP000092498">
    <property type="component" value="Chromosome"/>
</dbReference>
<dbReference type="EMBL" id="CP013244">
    <property type="protein sequence ID" value="ANP46245.1"/>
    <property type="molecule type" value="Genomic_DNA"/>
</dbReference>
<evidence type="ECO:0000256" key="10">
    <source>
        <dbReference type="HAMAP-Rule" id="MF_02078"/>
    </source>
</evidence>
<protein>
    <recommendedName>
        <fullName evidence="10">Probable lipid II flippase MurJ</fullName>
    </recommendedName>
</protein>
<comment type="subcellular location">
    <subcellularLocation>
        <location evidence="10">Cell inner membrane</location>
        <topology evidence="10">Multi-pass membrane protein</topology>
    </subcellularLocation>
    <subcellularLocation>
        <location evidence="1">Cell membrane</location>
        <topology evidence="1">Multi-pass membrane protein</topology>
    </subcellularLocation>
</comment>
<dbReference type="GO" id="GO:0009252">
    <property type="term" value="P:peptidoglycan biosynthetic process"/>
    <property type="evidence" value="ECO:0007669"/>
    <property type="project" value="UniProtKB-UniRule"/>
</dbReference>
<dbReference type="CDD" id="cd13123">
    <property type="entry name" value="MATE_MurJ_like"/>
    <property type="match status" value="1"/>
</dbReference>
<name>A0A1B1AI66_9PROT</name>
<dbReference type="STRING" id="1759059.ATE48_10110"/>
<dbReference type="InterPro" id="IPR051050">
    <property type="entry name" value="Lipid_II_flippase_MurJ/MviN"/>
</dbReference>